<keyword evidence="4" id="KW-1133">Transmembrane helix</keyword>
<feature type="domain" description="Penicillin-binding protein dimerisation" evidence="6">
    <location>
        <begin position="87"/>
        <end position="197"/>
    </location>
</feature>
<dbReference type="Proteomes" id="UP001628091">
    <property type="component" value="Unassembled WGS sequence"/>
</dbReference>
<keyword evidence="8" id="KW-1185">Reference proteome</keyword>
<dbReference type="Gene3D" id="3.90.1310.10">
    <property type="entry name" value="Penicillin-binding protein 2a (Domain 2)"/>
    <property type="match status" value="1"/>
</dbReference>
<dbReference type="InterPro" id="IPR012338">
    <property type="entry name" value="Beta-lactam/transpept-like"/>
</dbReference>
<comment type="caution">
    <text evidence="7">The sequence shown here is derived from an EMBL/GenBank/DDBJ whole genome shotgun (WGS) entry which is preliminary data.</text>
</comment>
<accession>A0ABQ0H0M9</accession>
<proteinExistence type="predicted"/>
<dbReference type="PANTHER" id="PTHR30627">
    <property type="entry name" value="PEPTIDOGLYCAN D,D-TRANSPEPTIDASE"/>
    <property type="match status" value="1"/>
</dbReference>
<dbReference type="Gene3D" id="3.40.710.10">
    <property type="entry name" value="DD-peptidase/beta-lactamase superfamily"/>
    <property type="match status" value="1"/>
</dbReference>
<keyword evidence="2" id="KW-0121">Carboxypeptidase</keyword>
<keyword evidence="2" id="KW-0378">Hydrolase</keyword>
<keyword evidence="4" id="KW-0812">Transmembrane</keyword>
<dbReference type="InterPro" id="IPR036138">
    <property type="entry name" value="PBP_dimer_sf"/>
</dbReference>
<organism evidence="7 8">
    <name type="scientific">Phyllobacterium phragmitis</name>
    <dbReference type="NCBI Taxonomy" id="2670329"/>
    <lineage>
        <taxon>Bacteria</taxon>
        <taxon>Pseudomonadati</taxon>
        <taxon>Pseudomonadota</taxon>
        <taxon>Alphaproteobacteria</taxon>
        <taxon>Hyphomicrobiales</taxon>
        <taxon>Phyllobacteriaceae</taxon>
        <taxon>Phyllobacterium</taxon>
    </lineage>
</organism>
<evidence type="ECO:0000256" key="2">
    <source>
        <dbReference type="ARBA" id="ARBA00022645"/>
    </source>
</evidence>
<dbReference type="InterPro" id="IPR005311">
    <property type="entry name" value="PBP_dimer"/>
</dbReference>
<dbReference type="SUPFAM" id="SSF56601">
    <property type="entry name" value="beta-lactamase/transpeptidase-like"/>
    <property type="match status" value="1"/>
</dbReference>
<protein>
    <submittedName>
        <fullName evidence="7">Penicillin-binding protein 2</fullName>
    </submittedName>
</protein>
<feature type="transmembrane region" description="Helical" evidence="4">
    <location>
        <begin position="47"/>
        <end position="70"/>
    </location>
</feature>
<evidence type="ECO:0000313" key="8">
    <source>
        <dbReference type="Proteomes" id="UP001628091"/>
    </source>
</evidence>
<dbReference type="InterPro" id="IPR050515">
    <property type="entry name" value="Beta-lactam/transpept"/>
</dbReference>
<comment type="subcellular location">
    <subcellularLocation>
        <location evidence="1">Membrane</location>
    </subcellularLocation>
</comment>
<evidence type="ECO:0000256" key="1">
    <source>
        <dbReference type="ARBA" id="ARBA00004370"/>
    </source>
</evidence>
<dbReference type="Pfam" id="PF03717">
    <property type="entry name" value="PBP_dimer"/>
    <property type="match status" value="1"/>
</dbReference>
<evidence type="ECO:0000256" key="4">
    <source>
        <dbReference type="SAM" id="Phobius"/>
    </source>
</evidence>
<dbReference type="PANTHER" id="PTHR30627:SF1">
    <property type="entry name" value="PEPTIDOGLYCAN D,D-TRANSPEPTIDASE FTSI"/>
    <property type="match status" value="1"/>
</dbReference>
<dbReference type="RefSeq" id="WP_407865110.1">
    <property type="nucleotide sequence ID" value="NZ_BAAFZP010000001.1"/>
</dbReference>
<dbReference type="Gene3D" id="3.30.450.330">
    <property type="match status" value="1"/>
</dbReference>
<keyword evidence="3 4" id="KW-0472">Membrane</keyword>
<evidence type="ECO:0000256" key="3">
    <source>
        <dbReference type="ARBA" id="ARBA00023136"/>
    </source>
</evidence>
<gene>
    <name evidence="7" type="ORF">PPNSA23_24270</name>
</gene>
<dbReference type="Pfam" id="PF00905">
    <property type="entry name" value="Transpeptidase"/>
    <property type="match status" value="1"/>
</dbReference>
<reference evidence="7 8" key="1">
    <citation type="submission" date="2024-10" db="EMBL/GenBank/DDBJ databases">
        <title>Isolation, draft genome sequencing and identification of Phyllobacterium sp. NSA23, isolated from leaf soil.</title>
        <authorList>
            <person name="Akita H."/>
        </authorList>
    </citation>
    <scope>NUCLEOTIDE SEQUENCE [LARGE SCALE GENOMIC DNA]</scope>
    <source>
        <strain evidence="7 8">NSA23</strain>
    </source>
</reference>
<dbReference type="InterPro" id="IPR001460">
    <property type="entry name" value="PCN-bd_Tpept"/>
</dbReference>
<dbReference type="EMBL" id="BAAFZP010000001">
    <property type="protein sequence ID" value="GAB1582484.1"/>
    <property type="molecule type" value="Genomic_DNA"/>
</dbReference>
<evidence type="ECO:0000259" key="5">
    <source>
        <dbReference type="Pfam" id="PF00905"/>
    </source>
</evidence>
<evidence type="ECO:0000313" key="7">
    <source>
        <dbReference type="EMBL" id="GAB1582484.1"/>
    </source>
</evidence>
<sequence length="586" mass="63953">MKANWIRRGKFRDSAASVEPAAHASAKGNIAFEGARKKSGNRARNRLIMAMSCFIGIYAIIGGRLVYYGMQGDEDGGSRGPAVQNLASRPDILDRNGEVLATDIKTASLFAEPRRIIDPDETIELLSTVLPDLDWEQTYRKLKSEAGFVWIKRGLTPRQQSQIMALGIPGVGFRTEKTRFYPGGPTASHILGLVNIDNQGIAGMEKYLDSQGLTDLQSTGLAFQQGLEPVRLSIDLRVQHVVRDELVQAMQRYRAIAAGAVVLNAKTGEVLAMASVPDFDPNNPVHALDKDRLNRMTAGTYEMGSTIKSFTTAMALDAGGATLQSKFDASRPLTIGRQTIRDFHGKGRVLTLPEVFIYSSNIGSAREADLVGIEGHRAFLKRMGLLDRMQTELPEVARPVEPKVWKKVHSITISFGHGMMTTPLQTAVGAAALMNGGKLIPPTFLPRSKEQADALAKQVIRPKTSEDMRYLYRLNAEVGSGKRAEVKGYRVGGKTGTAEKVVNGRYSKDVRFNAFLAAFPMDDPTYIVLTIIDEPKPEEGKASATAGLNAAPMVANIIRRSASFLGVKPDFRQETAPMLVSYEGND</sequence>
<dbReference type="SUPFAM" id="SSF56519">
    <property type="entry name" value="Penicillin binding protein dimerisation domain"/>
    <property type="match status" value="1"/>
</dbReference>
<keyword evidence="2" id="KW-0645">Protease</keyword>
<name>A0ABQ0H0M9_9HYPH</name>
<evidence type="ECO:0000259" key="6">
    <source>
        <dbReference type="Pfam" id="PF03717"/>
    </source>
</evidence>
<feature type="domain" description="Penicillin-binding protein transpeptidase" evidence="5">
    <location>
        <begin position="259"/>
        <end position="554"/>
    </location>
</feature>